<evidence type="ECO:0000256" key="1">
    <source>
        <dbReference type="ARBA" id="ARBA00022946"/>
    </source>
</evidence>
<reference evidence="6" key="1">
    <citation type="journal article" date="2023" name="bioRxiv">
        <title>Improved chromosome-level genome assembly for marigold (Tagetes erecta).</title>
        <authorList>
            <person name="Jiang F."/>
            <person name="Yuan L."/>
            <person name="Wang S."/>
            <person name="Wang H."/>
            <person name="Xu D."/>
            <person name="Wang A."/>
            <person name="Fan W."/>
        </authorList>
    </citation>
    <scope>NUCLEOTIDE SEQUENCE</scope>
    <source>
        <strain evidence="6">WSJ</strain>
        <tissue evidence="6">Leaf</tissue>
    </source>
</reference>
<evidence type="ECO:0000256" key="3">
    <source>
        <dbReference type="PROSITE-ProRule" id="PRU00285"/>
    </source>
</evidence>
<evidence type="ECO:0000313" key="6">
    <source>
        <dbReference type="EMBL" id="KAK1419060.1"/>
    </source>
</evidence>
<keyword evidence="1" id="KW-0809">Transit peptide</keyword>
<feature type="domain" description="SHSP" evidence="5">
    <location>
        <begin position="58"/>
        <end position="165"/>
    </location>
</feature>
<evidence type="ECO:0000256" key="2">
    <source>
        <dbReference type="ARBA" id="ARBA00023016"/>
    </source>
</evidence>
<dbReference type="Pfam" id="PF00011">
    <property type="entry name" value="HSP20"/>
    <property type="match status" value="1"/>
</dbReference>
<name>A0AAD8K9Y6_TARER</name>
<organism evidence="6 7">
    <name type="scientific">Tagetes erecta</name>
    <name type="common">African marigold</name>
    <dbReference type="NCBI Taxonomy" id="13708"/>
    <lineage>
        <taxon>Eukaryota</taxon>
        <taxon>Viridiplantae</taxon>
        <taxon>Streptophyta</taxon>
        <taxon>Embryophyta</taxon>
        <taxon>Tracheophyta</taxon>
        <taxon>Spermatophyta</taxon>
        <taxon>Magnoliopsida</taxon>
        <taxon>eudicotyledons</taxon>
        <taxon>Gunneridae</taxon>
        <taxon>Pentapetalae</taxon>
        <taxon>asterids</taxon>
        <taxon>campanulids</taxon>
        <taxon>Asterales</taxon>
        <taxon>Asteraceae</taxon>
        <taxon>Asteroideae</taxon>
        <taxon>Heliantheae alliance</taxon>
        <taxon>Tageteae</taxon>
        <taxon>Tagetes</taxon>
    </lineage>
</organism>
<protein>
    <recommendedName>
        <fullName evidence="5">SHSP domain-containing protein</fullName>
    </recommendedName>
</protein>
<dbReference type="SUPFAM" id="SSF49764">
    <property type="entry name" value="HSP20-like chaperones"/>
    <property type="match status" value="1"/>
</dbReference>
<dbReference type="EMBL" id="JAUHHV010000007">
    <property type="protein sequence ID" value="KAK1419060.1"/>
    <property type="molecule type" value="Genomic_DNA"/>
</dbReference>
<dbReference type="PROSITE" id="PS01031">
    <property type="entry name" value="SHSP"/>
    <property type="match status" value="1"/>
</dbReference>
<evidence type="ECO:0000256" key="4">
    <source>
        <dbReference type="RuleBase" id="RU003616"/>
    </source>
</evidence>
<comment type="caution">
    <text evidence="6">The sequence shown here is derived from an EMBL/GenBank/DDBJ whole genome shotgun (WGS) entry which is preliminary data.</text>
</comment>
<dbReference type="Gene3D" id="2.60.40.790">
    <property type="match status" value="1"/>
</dbReference>
<comment type="similarity">
    <text evidence="3 4">Belongs to the small heat shock protein (HSP20) family.</text>
</comment>
<sequence>MASFRLLTTAAASTLLFNKKLLFAPPVSSIRRCFNTNSVQVFHSDVSRHRLHDFFSGGGSGGVGKDWEVKENNEALNLRFEMPGLDKEDVKVYVVKFLTLVINATESKKQDSEEEPIHYLTKFVMQPDVFNLTKIQAEMNNGVLKLVVPKIKPEEWADAYELEIE</sequence>
<gene>
    <name evidence="6" type="ORF">QVD17_28217</name>
</gene>
<dbReference type="CDD" id="cd06464">
    <property type="entry name" value="ACD_sHsps-like"/>
    <property type="match status" value="1"/>
</dbReference>
<dbReference type="InterPro" id="IPR044656">
    <property type="entry name" value="HSP14.7/HSP23.5/HSP23.6-like"/>
</dbReference>
<keyword evidence="2" id="KW-0346">Stress response</keyword>
<dbReference type="Proteomes" id="UP001229421">
    <property type="component" value="Unassembled WGS sequence"/>
</dbReference>
<dbReference type="InterPro" id="IPR008978">
    <property type="entry name" value="HSP20-like_chaperone"/>
</dbReference>
<proteinExistence type="inferred from homology"/>
<dbReference type="PANTHER" id="PTHR46991:SF11">
    <property type="entry name" value="SMALL HEAT SHOCK PROTEIN HSPF"/>
    <property type="match status" value="1"/>
</dbReference>
<keyword evidence="7" id="KW-1185">Reference proteome</keyword>
<dbReference type="PANTHER" id="PTHR46991">
    <property type="entry name" value="23.5 KDA HEAT SHOCK PROTEIN, MITOCHONDRIAL"/>
    <property type="match status" value="1"/>
</dbReference>
<evidence type="ECO:0000259" key="5">
    <source>
        <dbReference type="PROSITE" id="PS01031"/>
    </source>
</evidence>
<evidence type="ECO:0000313" key="7">
    <source>
        <dbReference type="Proteomes" id="UP001229421"/>
    </source>
</evidence>
<accession>A0AAD8K9Y6</accession>
<dbReference type="AlphaFoldDB" id="A0AAD8K9Y6"/>
<dbReference type="InterPro" id="IPR002068">
    <property type="entry name" value="A-crystallin/Hsp20_dom"/>
</dbReference>